<feature type="transmembrane region" description="Helical" evidence="7">
    <location>
        <begin position="172"/>
        <end position="188"/>
    </location>
</feature>
<dbReference type="GO" id="GO:0016787">
    <property type="term" value="F:hydrolase activity"/>
    <property type="evidence" value="ECO:0007669"/>
    <property type="project" value="UniProtKB-KW"/>
</dbReference>
<accession>A0A1M6Z2S4</accession>
<evidence type="ECO:0000313" key="12">
    <source>
        <dbReference type="Proteomes" id="UP000650994"/>
    </source>
</evidence>
<evidence type="ECO:0000256" key="4">
    <source>
        <dbReference type="ARBA" id="ARBA00022801"/>
    </source>
</evidence>
<dbReference type="Pfam" id="PF01569">
    <property type="entry name" value="PAP2"/>
    <property type="match status" value="1"/>
</dbReference>
<feature type="domain" description="Phosphatidic acid phosphatase type 2/haloperoxidase" evidence="8">
    <location>
        <begin position="93"/>
        <end position="211"/>
    </location>
</feature>
<dbReference type="STRING" id="1434701.SAMN05443634_107139"/>
<dbReference type="EMBL" id="BMFL01000001">
    <property type="protein sequence ID" value="GGE87387.1"/>
    <property type="molecule type" value="Genomic_DNA"/>
</dbReference>
<feature type="transmembrane region" description="Helical" evidence="7">
    <location>
        <begin position="146"/>
        <end position="165"/>
    </location>
</feature>
<evidence type="ECO:0000256" key="6">
    <source>
        <dbReference type="ARBA" id="ARBA00023136"/>
    </source>
</evidence>
<name>A0A1M6Z2S4_9FLAO</name>
<proteinExistence type="predicted"/>
<keyword evidence="12" id="KW-1185">Reference proteome</keyword>
<dbReference type="Gene3D" id="1.20.144.10">
    <property type="entry name" value="Phosphatidic acid phosphatase type 2/haloperoxidase"/>
    <property type="match status" value="1"/>
</dbReference>
<dbReference type="Proteomes" id="UP000184120">
    <property type="component" value="Unassembled WGS sequence"/>
</dbReference>
<reference evidence="9" key="1">
    <citation type="journal article" date="2014" name="Int. J. Syst. Evol. Microbiol.">
        <title>Complete genome of a new Firmicutes species belonging to the dominant human colonic microbiota ('Ruminococcus bicirculans') reveals two chromosomes and a selective capacity to utilize plant glucans.</title>
        <authorList>
            <consortium name="NISC Comparative Sequencing Program"/>
            <person name="Wegmann U."/>
            <person name="Louis P."/>
            <person name="Goesmann A."/>
            <person name="Henrissat B."/>
            <person name="Duncan S.H."/>
            <person name="Flint H.J."/>
        </authorList>
    </citation>
    <scope>NUCLEOTIDE SEQUENCE</scope>
    <source>
        <strain evidence="9">CGMCC 1.12707</strain>
    </source>
</reference>
<evidence type="ECO:0000256" key="5">
    <source>
        <dbReference type="ARBA" id="ARBA00022989"/>
    </source>
</evidence>
<dbReference type="InterPro" id="IPR000326">
    <property type="entry name" value="PAP2/HPO"/>
</dbReference>
<dbReference type="SUPFAM" id="SSF48317">
    <property type="entry name" value="Acid phosphatase/Vanadium-dependent haloperoxidase"/>
    <property type="match status" value="1"/>
</dbReference>
<feature type="transmembrane region" description="Helical" evidence="7">
    <location>
        <begin position="93"/>
        <end position="115"/>
    </location>
</feature>
<dbReference type="OrthoDB" id="9773582at2"/>
<feature type="transmembrane region" description="Helical" evidence="7">
    <location>
        <begin position="65"/>
        <end position="86"/>
    </location>
</feature>
<keyword evidence="2" id="KW-1003">Cell membrane</keyword>
<feature type="transmembrane region" description="Helical" evidence="7">
    <location>
        <begin position="21"/>
        <end position="45"/>
    </location>
</feature>
<keyword evidence="5 7" id="KW-1133">Transmembrane helix</keyword>
<dbReference type="PANTHER" id="PTHR14969:SF62">
    <property type="entry name" value="DECAPRENYLPHOSPHORYL-5-PHOSPHORIBOSE PHOSPHATASE RV3807C-RELATED"/>
    <property type="match status" value="1"/>
</dbReference>
<evidence type="ECO:0000259" key="8">
    <source>
        <dbReference type="SMART" id="SM00014"/>
    </source>
</evidence>
<dbReference type="GO" id="GO:0005886">
    <property type="term" value="C:plasma membrane"/>
    <property type="evidence" value="ECO:0007669"/>
    <property type="project" value="UniProtKB-SubCell"/>
</dbReference>
<evidence type="ECO:0000256" key="3">
    <source>
        <dbReference type="ARBA" id="ARBA00022692"/>
    </source>
</evidence>
<protein>
    <submittedName>
        <fullName evidence="10">PAP2 superfamily protein</fullName>
    </submittedName>
</protein>
<dbReference type="AlphaFoldDB" id="A0A1M6Z2S4"/>
<evidence type="ECO:0000256" key="7">
    <source>
        <dbReference type="SAM" id="Phobius"/>
    </source>
</evidence>
<comment type="subcellular location">
    <subcellularLocation>
        <location evidence="1">Cell membrane</location>
        <topology evidence="1">Multi-pass membrane protein</topology>
    </subcellularLocation>
</comment>
<reference evidence="11" key="3">
    <citation type="submission" date="2016-11" db="EMBL/GenBank/DDBJ databases">
        <authorList>
            <person name="Varghese N."/>
            <person name="Submissions S."/>
        </authorList>
    </citation>
    <scope>NUCLEOTIDE SEQUENCE [LARGE SCALE GENOMIC DNA]</scope>
    <source>
        <strain evidence="11">DSM 27989</strain>
    </source>
</reference>
<gene>
    <name evidence="9" type="ORF">GCM10010984_01470</name>
    <name evidence="10" type="ORF">SAMN05443634_107139</name>
</gene>
<dbReference type="InterPro" id="IPR036938">
    <property type="entry name" value="PAP2/HPO_sf"/>
</dbReference>
<organism evidence="10 11">
    <name type="scientific">Chishuiella changwenlii</name>
    <dbReference type="NCBI Taxonomy" id="1434701"/>
    <lineage>
        <taxon>Bacteria</taxon>
        <taxon>Pseudomonadati</taxon>
        <taxon>Bacteroidota</taxon>
        <taxon>Flavobacteriia</taxon>
        <taxon>Flavobacteriales</taxon>
        <taxon>Weeksellaceae</taxon>
        <taxon>Chishuiella</taxon>
    </lineage>
</organism>
<keyword evidence="4" id="KW-0378">Hydrolase</keyword>
<feature type="transmembrane region" description="Helical" evidence="7">
    <location>
        <begin position="194"/>
        <end position="214"/>
    </location>
</feature>
<sequence>MQEIKKQINTASIHQQKDLFLRIWPFFVVFFVYNFAAVALTQYFGRDELHLYFNKFSYSYLDRFFVYYTDFGTVYLFILLLAYLFFKETKRRFLYLLIAESTASIISVFFKNVYFNEVLRPGYYFTQKKIDIVLVKDYAVQMASTFPSGHSLTATILSMTLCLLTKDRRVQLVFALLFPSIAVSRIYLSRHFAIDTVGGSLIGFFIFIFTYYIINSITDWRLDQKFLKNGKSK</sequence>
<dbReference type="PANTHER" id="PTHR14969">
    <property type="entry name" value="SPHINGOSINE-1-PHOSPHATE PHOSPHOHYDROLASE"/>
    <property type="match status" value="1"/>
</dbReference>
<keyword evidence="3 7" id="KW-0812">Transmembrane</keyword>
<dbReference type="RefSeq" id="WP_072932284.1">
    <property type="nucleotide sequence ID" value="NZ_BMFL01000001.1"/>
</dbReference>
<dbReference type="EMBL" id="FRBH01000007">
    <property type="protein sequence ID" value="SHL24682.1"/>
    <property type="molecule type" value="Genomic_DNA"/>
</dbReference>
<reference evidence="10" key="2">
    <citation type="submission" date="2016-11" db="EMBL/GenBank/DDBJ databases">
        <authorList>
            <person name="Jaros S."/>
            <person name="Januszkiewicz K."/>
            <person name="Wedrychowicz H."/>
        </authorList>
    </citation>
    <scope>NUCLEOTIDE SEQUENCE [LARGE SCALE GENOMIC DNA]</scope>
    <source>
        <strain evidence="10">DSM 27989</strain>
    </source>
</reference>
<dbReference type="Proteomes" id="UP000650994">
    <property type="component" value="Unassembled WGS sequence"/>
</dbReference>
<evidence type="ECO:0000313" key="10">
    <source>
        <dbReference type="EMBL" id="SHL24682.1"/>
    </source>
</evidence>
<dbReference type="SMART" id="SM00014">
    <property type="entry name" value="acidPPc"/>
    <property type="match status" value="1"/>
</dbReference>
<evidence type="ECO:0000313" key="11">
    <source>
        <dbReference type="Proteomes" id="UP000184120"/>
    </source>
</evidence>
<keyword evidence="6 7" id="KW-0472">Membrane</keyword>
<reference evidence="9" key="5">
    <citation type="submission" date="2024-05" db="EMBL/GenBank/DDBJ databases">
        <authorList>
            <person name="Sun Q."/>
            <person name="Zhou Y."/>
        </authorList>
    </citation>
    <scope>NUCLEOTIDE SEQUENCE</scope>
    <source>
        <strain evidence="9">CGMCC 1.12707</strain>
    </source>
</reference>
<evidence type="ECO:0000256" key="2">
    <source>
        <dbReference type="ARBA" id="ARBA00022475"/>
    </source>
</evidence>
<reference evidence="12" key="4">
    <citation type="journal article" date="2019" name="Int. J. Syst. Evol. Microbiol.">
        <title>The Global Catalogue of Microorganisms (GCM) 10K type strain sequencing project: providing services to taxonomists for standard genome sequencing and annotation.</title>
        <authorList>
            <consortium name="The Broad Institute Genomics Platform"/>
            <consortium name="The Broad Institute Genome Sequencing Center for Infectious Disease"/>
            <person name="Wu L."/>
            <person name="Ma J."/>
        </authorList>
    </citation>
    <scope>NUCLEOTIDE SEQUENCE [LARGE SCALE GENOMIC DNA]</scope>
    <source>
        <strain evidence="12">CGMCC 1.12707</strain>
    </source>
</reference>
<evidence type="ECO:0000313" key="9">
    <source>
        <dbReference type="EMBL" id="GGE87387.1"/>
    </source>
</evidence>
<evidence type="ECO:0000256" key="1">
    <source>
        <dbReference type="ARBA" id="ARBA00004651"/>
    </source>
</evidence>